<name>A0A8C6ZWA0_NOTPE</name>
<keyword evidence="4" id="KW-1185">Reference proteome</keyword>
<protein>
    <recommendedName>
        <fullName evidence="2">ACB domain-containing protein</fullName>
    </recommendedName>
</protein>
<dbReference type="PROSITE" id="PS00880">
    <property type="entry name" value="ACB_1"/>
    <property type="match status" value="1"/>
</dbReference>
<dbReference type="SUPFAM" id="SSF47027">
    <property type="entry name" value="Acyl-CoA binding protein"/>
    <property type="match status" value="1"/>
</dbReference>
<reference evidence="3" key="1">
    <citation type="submission" date="2025-08" db="UniProtKB">
        <authorList>
            <consortium name="Ensembl"/>
        </authorList>
    </citation>
    <scope>IDENTIFICATION</scope>
</reference>
<dbReference type="InterPro" id="IPR000582">
    <property type="entry name" value="Acyl-CoA-binding_protein"/>
</dbReference>
<proteinExistence type="predicted"/>
<reference evidence="3" key="2">
    <citation type="submission" date="2025-09" db="UniProtKB">
        <authorList>
            <consortium name="Ensembl"/>
        </authorList>
    </citation>
    <scope>IDENTIFICATION</scope>
</reference>
<dbReference type="GO" id="GO:0000139">
    <property type="term" value="C:Golgi membrane"/>
    <property type="evidence" value="ECO:0007669"/>
    <property type="project" value="TreeGrafter"/>
</dbReference>
<dbReference type="PROSITE" id="PS51228">
    <property type="entry name" value="ACB_2"/>
    <property type="match status" value="1"/>
</dbReference>
<organism evidence="3 4">
    <name type="scientific">Nothoprocta perdicaria</name>
    <name type="common">Chilean tinamou</name>
    <name type="synonym">Crypturus perdicarius</name>
    <dbReference type="NCBI Taxonomy" id="30464"/>
    <lineage>
        <taxon>Eukaryota</taxon>
        <taxon>Metazoa</taxon>
        <taxon>Chordata</taxon>
        <taxon>Craniata</taxon>
        <taxon>Vertebrata</taxon>
        <taxon>Euteleostomi</taxon>
        <taxon>Archelosauria</taxon>
        <taxon>Archosauria</taxon>
        <taxon>Dinosauria</taxon>
        <taxon>Saurischia</taxon>
        <taxon>Theropoda</taxon>
        <taxon>Coelurosauria</taxon>
        <taxon>Aves</taxon>
        <taxon>Palaeognathae</taxon>
        <taxon>Tinamiformes</taxon>
        <taxon>Tinamidae</taxon>
        <taxon>Nothoprocta</taxon>
    </lineage>
</organism>
<evidence type="ECO:0000256" key="1">
    <source>
        <dbReference type="SAM" id="MobiDB-lite"/>
    </source>
</evidence>
<evidence type="ECO:0000313" key="3">
    <source>
        <dbReference type="Ensembl" id="ENSNPEP00000021145.1"/>
    </source>
</evidence>
<dbReference type="FunFam" id="1.20.80.10:FF:000017">
    <property type="entry name" value="Golgi resident protein GCP60"/>
    <property type="match status" value="1"/>
</dbReference>
<dbReference type="InterPro" id="IPR035984">
    <property type="entry name" value="Acyl-CoA-binding_sf"/>
</dbReference>
<evidence type="ECO:0000259" key="2">
    <source>
        <dbReference type="PROSITE" id="PS51228"/>
    </source>
</evidence>
<dbReference type="InterPro" id="IPR052269">
    <property type="entry name" value="Golgi-PI4KB_interaction"/>
</dbReference>
<feature type="region of interest" description="Disordered" evidence="1">
    <location>
        <begin position="22"/>
        <end position="47"/>
    </location>
</feature>
<dbReference type="PANTHER" id="PTHR22973:SF11">
    <property type="entry name" value="GOLGI RESIDENT PROTEIN GCP60"/>
    <property type="match status" value="1"/>
</dbReference>
<dbReference type="Gene3D" id="1.20.80.10">
    <property type="match status" value="1"/>
</dbReference>
<dbReference type="PANTHER" id="PTHR22973">
    <property type="entry name" value="LD35087P"/>
    <property type="match status" value="1"/>
</dbReference>
<dbReference type="Ensembl" id="ENSNPET00000021690.1">
    <property type="protein sequence ID" value="ENSNPEP00000021145.1"/>
    <property type="gene ID" value="ENSNPEG00000015687.1"/>
</dbReference>
<accession>A0A8C6ZWA0</accession>
<dbReference type="Proteomes" id="UP000694420">
    <property type="component" value="Unplaced"/>
</dbReference>
<evidence type="ECO:0000313" key="4">
    <source>
        <dbReference type="Proteomes" id="UP000694420"/>
    </source>
</evidence>
<dbReference type="GO" id="GO:0000062">
    <property type="term" value="F:fatty-acyl-CoA binding"/>
    <property type="evidence" value="ECO:0007669"/>
    <property type="project" value="InterPro"/>
</dbReference>
<sequence>MAAAALGSERLEVALDALALGPGAEERPGDPAAPAGRSRAGPGAAREAEAGAAALSPERRWGFALEELYGLALRFFKEKDGKAFHPTYEEKLKLVALHKQVLLGPYNPDTCPEVGFFDVLGNDRRKEWAALGNMSKQEAMTEFVKLLNRCCHLFSTYVTSHKIEKEEQEKKR</sequence>
<dbReference type="InterPro" id="IPR022408">
    <property type="entry name" value="Acyl-CoA-binding_prot_CS"/>
</dbReference>
<feature type="domain" description="ACB" evidence="2">
    <location>
        <begin position="65"/>
        <end position="156"/>
    </location>
</feature>
<dbReference type="AlphaFoldDB" id="A0A8C6ZWA0"/>
<dbReference type="InterPro" id="IPR014352">
    <property type="entry name" value="FERM/acyl-CoA-bd_prot_sf"/>
</dbReference>
<dbReference type="Pfam" id="PF00887">
    <property type="entry name" value="ACBP"/>
    <property type="match status" value="1"/>
</dbReference>
<feature type="compositionally biased region" description="Low complexity" evidence="1">
    <location>
        <begin position="30"/>
        <end position="47"/>
    </location>
</feature>